<evidence type="ECO:0000256" key="7">
    <source>
        <dbReference type="ARBA" id="ARBA00023065"/>
    </source>
</evidence>
<dbReference type="Pfam" id="PF01554">
    <property type="entry name" value="MatE"/>
    <property type="match status" value="2"/>
</dbReference>
<evidence type="ECO:0000256" key="5">
    <source>
        <dbReference type="ARBA" id="ARBA00022692"/>
    </source>
</evidence>
<organism evidence="11 12">
    <name type="scientific">Bacteriovorax antarcticus</name>
    <dbReference type="NCBI Taxonomy" id="3088717"/>
    <lineage>
        <taxon>Bacteria</taxon>
        <taxon>Pseudomonadati</taxon>
        <taxon>Bdellovibrionota</taxon>
        <taxon>Bacteriovoracia</taxon>
        <taxon>Bacteriovoracales</taxon>
        <taxon>Bacteriovoracaceae</taxon>
        <taxon>Bacteriovorax</taxon>
    </lineage>
</organism>
<evidence type="ECO:0000256" key="2">
    <source>
        <dbReference type="ARBA" id="ARBA00022448"/>
    </source>
</evidence>
<accession>A0ABU5VUR4</accession>
<evidence type="ECO:0000256" key="1">
    <source>
        <dbReference type="ARBA" id="ARBA00004651"/>
    </source>
</evidence>
<keyword evidence="4" id="KW-1003">Cell membrane</keyword>
<name>A0ABU5VUR4_9BACT</name>
<dbReference type="CDD" id="cd13131">
    <property type="entry name" value="MATE_NorM_like"/>
    <property type="match status" value="1"/>
</dbReference>
<keyword evidence="8 10" id="KW-0472">Membrane</keyword>
<dbReference type="EMBL" id="JAYGJQ010000001">
    <property type="protein sequence ID" value="MEA9356357.1"/>
    <property type="molecule type" value="Genomic_DNA"/>
</dbReference>
<feature type="transmembrane region" description="Helical" evidence="10">
    <location>
        <begin position="267"/>
        <end position="291"/>
    </location>
</feature>
<dbReference type="RefSeq" id="WP_323576051.1">
    <property type="nucleotide sequence ID" value="NZ_JAYGJQ010000001.1"/>
</dbReference>
<feature type="transmembrane region" description="Helical" evidence="10">
    <location>
        <begin position="122"/>
        <end position="145"/>
    </location>
</feature>
<reference evidence="11 12" key="1">
    <citation type="submission" date="2023-11" db="EMBL/GenBank/DDBJ databases">
        <title>A Novel Polar Bacteriovorax (B. antarcticus) Isolated from the Biocrust in Antarctica.</title>
        <authorList>
            <person name="Mun W."/>
            <person name="Choi S.Y."/>
            <person name="Mitchell R.J."/>
        </authorList>
    </citation>
    <scope>NUCLEOTIDE SEQUENCE [LARGE SCALE GENOMIC DNA]</scope>
    <source>
        <strain evidence="11 12">PP10</strain>
    </source>
</reference>
<feature type="transmembrane region" description="Helical" evidence="10">
    <location>
        <begin position="405"/>
        <end position="427"/>
    </location>
</feature>
<feature type="transmembrane region" description="Helical" evidence="10">
    <location>
        <begin position="232"/>
        <end position="261"/>
    </location>
</feature>
<feature type="transmembrane region" description="Helical" evidence="10">
    <location>
        <begin position="312"/>
        <end position="335"/>
    </location>
</feature>
<evidence type="ECO:0000256" key="9">
    <source>
        <dbReference type="ARBA" id="ARBA00031636"/>
    </source>
</evidence>
<keyword evidence="5 10" id="KW-0812">Transmembrane</keyword>
<dbReference type="NCBIfam" id="TIGR00797">
    <property type="entry name" value="matE"/>
    <property type="match status" value="1"/>
</dbReference>
<feature type="transmembrane region" description="Helical" evidence="10">
    <location>
        <begin position="44"/>
        <end position="70"/>
    </location>
</feature>
<feature type="transmembrane region" description="Helical" evidence="10">
    <location>
        <begin position="377"/>
        <end position="399"/>
    </location>
</feature>
<gene>
    <name evidence="11" type="ORF">SHI21_09095</name>
</gene>
<dbReference type="PANTHER" id="PTHR43298">
    <property type="entry name" value="MULTIDRUG RESISTANCE PROTEIN NORM-RELATED"/>
    <property type="match status" value="1"/>
</dbReference>
<keyword evidence="6 10" id="KW-1133">Transmembrane helix</keyword>
<feature type="transmembrane region" description="Helical" evidence="10">
    <location>
        <begin position="12"/>
        <end position="32"/>
    </location>
</feature>
<evidence type="ECO:0000256" key="3">
    <source>
        <dbReference type="ARBA" id="ARBA00022449"/>
    </source>
</evidence>
<dbReference type="InterPro" id="IPR050222">
    <property type="entry name" value="MATE_MdtK"/>
</dbReference>
<keyword evidence="3" id="KW-0050">Antiport</keyword>
<feature type="transmembrane region" description="Helical" evidence="10">
    <location>
        <begin position="157"/>
        <end position="179"/>
    </location>
</feature>
<feature type="transmembrane region" description="Helical" evidence="10">
    <location>
        <begin position="341"/>
        <end position="365"/>
    </location>
</feature>
<feature type="transmembrane region" description="Helical" evidence="10">
    <location>
        <begin position="191"/>
        <end position="211"/>
    </location>
</feature>
<sequence>MSFKNNIKTAKEILIFSLPIIAGQIGQMFFGVGDIIVAGRYSSLAVASIGVAAMIFAPFLMVGIGVLFCTGPLASQLKGEGKSDPTFLYNAYLVSLVIAMTLGTALFFSEFYIGYFKLNPEIVPHVVLFLKWTSFSLFPAFVFQASKEYLQAQGKIYIPNSIIWFFNIVNVLLNILLMFGTTNFKGFGIEGSAIATTICRFLMAISIFFYMKSVTPFEMRRNPETIKKILRLGLPISFTILCEVLIFATVTVLVGGMSLIASASQNLVMNITSLTFMVPMALGSAISVLVGEQFGKKSIEGIVRLCRGAMTLTIFIQVFFACLYLTIPHLVMGLATTDEAVIVYGGALLFWVGLFQLPDGLQVVLSGVMRGLNETRIPMVLGLISYWVLGLPFGVYLAYQRNMEARGLWVGLAIGLTCMCVLLIAFYQNRIKKLRLTIQN</sequence>
<keyword evidence="12" id="KW-1185">Reference proteome</keyword>
<dbReference type="PIRSF" id="PIRSF006603">
    <property type="entry name" value="DinF"/>
    <property type="match status" value="1"/>
</dbReference>
<evidence type="ECO:0000313" key="12">
    <source>
        <dbReference type="Proteomes" id="UP001302274"/>
    </source>
</evidence>
<evidence type="ECO:0000256" key="10">
    <source>
        <dbReference type="SAM" id="Phobius"/>
    </source>
</evidence>
<comment type="subcellular location">
    <subcellularLocation>
        <location evidence="1">Cell membrane</location>
        <topology evidence="1">Multi-pass membrane protein</topology>
    </subcellularLocation>
</comment>
<evidence type="ECO:0000313" key="11">
    <source>
        <dbReference type="EMBL" id="MEA9356357.1"/>
    </source>
</evidence>
<protein>
    <recommendedName>
        <fullName evidence="9">Multidrug-efflux transporter</fullName>
    </recommendedName>
</protein>
<feature type="transmembrane region" description="Helical" evidence="10">
    <location>
        <begin position="91"/>
        <end position="116"/>
    </location>
</feature>
<evidence type="ECO:0000256" key="8">
    <source>
        <dbReference type="ARBA" id="ARBA00023136"/>
    </source>
</evidence>
<dbReference type="PANTHER" id="PTHR43298:SF2">
    <property type="entry name" value="FMN_FAD EXPORTER YEEO-RELATED"/>
    <property type="match status" value="1"/>
</dbReference>
<evidence type="ECO:0000256" key="4">
    <source>
        <dbReference type="ARBA" id="ARBA00022475"/>
    </source>
</evidence>
<evidence type="ECO:0000256" key="6">
    <source>
        <dbReference type="ARBA" id="ARBA00022989"/>
    </source>
</evidence>
<dbReference type="InterPro" id="IPR048279">
    <property type="entry name" value="MdtK-like"/>
</dbReference>
<dbReference type="Proteomes" id="UP001302274">
    <property type="component" value="Unassembled WGS sequence"/>
</dbReference>
<keyword evidence="2" id="KW-0813">Transport</keyword>
<dbReference type="InterPro" id="IPR002528">
    <property type="entry name" value="MATE_fam"/>
</dbReference>
<proteinExistence type="predicted"/>
<keyword evidence="7" id="KW-0406">Ion transport</keyword>
<comment type="caution">
    <text evidence="11">The sequence shown here is derived from an EMBL/GenBank/DDBJ whole genome shotgun (WGS) entry which is preliminary data.</text>
</comment>